<feature type="compositionally biased region" description="Acidic residues" evidence="1">
    <location>
        <begin position="794"/>
        <end position="805"/>
    </location>
</feature>
<gene>
    <name evidence="2" type="ORF">SNE40_013705</name>
</gene>
<feature type="compositionally biased region" description="Acidic residues" evidence="1">
    <location>
        <begin position="910"/>
        <end position="920"/>
    </location>
</feature>
<reference evidence="2 3" key="1">
    <citation type="submission" date="2024-01" db="EMBL/GenBank/DDBJ databases">
        <title>The genome of the rayed Mediterranean limpet Patella caerulea (Linnaeus, 1758).</title>
        <authorList>
            <person name="Anh-Thu Weber A."/>
            <person name="Halstead-Nussloch G."/>
        </authorList>
    </citation>
    <scope>NUCLEOTIDE SEQUENCE [LARGE SCALE GENOMIC DNA]</scope>
    <source>
        <strain evidence="2">AATW-2023a</strain>
        <tissue evidence="2">Whole specimen</tissue>
    </source>
</reference>
<sequence>MNGISLPPIPGAAASSRPTSSSSSTGSTSFTLVPRVYYTQHNVFKRAAGATPVPKVNGRLPPLRHGGHNRGRGNPLHEIRARFSAKYRRAAGVESRLCASSPFLPKTSTEDCLKCLMKVPHKKCESHKYIRIGGGYRHGYWYIKCLLEEIELQKQRELIKQRRLEAIKEHKVRAIKTYIRTKSGRLVEKVIFLSEEDYEAFKSGKGVEDILGKYLSKDEAAGLQSWDKDEVKAIKTFVRTKSGRIVEKMVYVSKEDYEAIKEGKKDAKEILKQYVNADEQVAGWEEAKMKTIKTYVRTKSGRLVEKTIMISQEDYDAMIKDGQDPSDILKKYIQIEDGEQLESWQSAEPMKAIKTTIRTKSGRIIEKTIMVSAEDYDKMIKGGGDPTDILKKYVTEEDGQIESWEKSPDGKPMKVVKTVIRTKSGRLIEKTILMTEDEFQEFQESGGNPEFLKRFITLEKGEEIEDWEKASTVYSAASDDIEMQKAKPGQRIVGKDGAVYEVVVDPITGKKYKKKLNHPESDVDSGIASMKRGKGKKKKGGKGGTEGDWEEETPKERARRKAGKRDEDSDSEYSYKSYKSDGGTRHVTRRRKKEDGTYSEPESYHSDQDEEGAARRRRRRRERAHEGSAHSYYSVVSEGGTRHTKRKKRRPDGTYSASESYHSSDSELEGGGIANKKKTKKKRRQHGSDSDHSYYSEVSVGGTRHRKRKKKLRDKDGKVIGYAAPEAYSSDSDDETVYTEVSDGKGGKIKVKKEKPNKKGAGGGGKGGQGGKNKGKGKGKGRRSSSAIFSDDSTISEDVDLENMTEEEKKQYFEEKAKRKAAREERRREKYGDKYDEMVKANEKRKKEKAAGGGKKGSISGDGKKPKSMVSYEKGSKRDILDPIKKEDGREPGLGHAGKGKKKGKKDGHEADDESDDEYDVTTGKKKKGKQHRPQSSESQYDYEYDDKGRIIKKTRRKMVDGESGSEYEYEYDKDGNLKEVKKIESKDKRRSSKEDGDPFEVDEAGMVKLKAGRKKIDISRLTNDALLKLGIDPNASKEEIARKLKEMFGDDLVITDEHGKIGTKRLAEYGSDVDDDALAADSDLDISDLTGTRRVNVLMRRGGQEIIDHMKKVLQLSKLRDDDQYAKDLDEKGADIDFLSHYRLVDSNKLDSYARAFVVEDMDRDVVLSSKDSRRALGGVPSLQEITPKQLDYVLKVLKIDDASQITFRMFAVISALSERVTQMDPLSKHLLDICDLLDIQRKMDLYREMFYCNANSDRDPNYIKCESLRIELMAGGLNWKQQQFIMDRLQPNGYNEISFLDYICYIPLFLSMHENICDNPLDMSDNKYESMTRKPSGGTRQRDINPLGFPLRKESSYQMRQQAQDLIAGKIKIEDVKEEKRDLLQRYAKLPKLLEKEPERHSRDSSRS</sequence>
<dbReference type="EMBL" id="JAZGQO010000010">
    <property type="protein sequence ID" value="KAK6175190.1"/>
    <property type="molecule type" value="Genomic_DNA"/>
</dbReference>
<feature type="compositionally biased region" description="Gly residues" evidence="1">
    <location>
        <begin position="760"/>
        <end position="772"/>
    </location>
</feature>
<feature type="compositionally biased region" description="Basic residues" evidence="1">
    <location>
        <begin position="703"/>
        <end position="712"/>
    </location>
</feature>
<feature type="compositionally biased region" description="Basic residues" evidence="1">
    <location>
        <begin position="531"/>
        <end position="541"/>
    </location>
</feature>
<dbReference type="PANTHER" id="PTHR35538">
    <property type="entry name" value="LIG_CHAN-GLU_BD DOMAIN-CONTAINING PROTEIN"/>
    <property type="match status" value="1"/>
</dbReference>
<feature type="compositionally biased region" description="Basic and acidic residues" evidence="1">
    <location>
        <begin position="971"/>
        <end position="997"/>
    </location>
</feature>
<keyword evidence="3" id="KW-1185">Reference proteome</keyword>
<feature type="compositionally biased region" description="Basic residues" evidence="1">
    <location>
        <begin position="773"/>
        <end position="783"/>
    </location>
</feature>
<name>A0AAN8JGN8_PATCE</name>
<protein>
    <submittedName>
        <fullName evidence="2">Uncharacterized protein</fullName>
    </submittedName>
</protein>
<comment type="caution">
    <text evidence="2">The sequence shown here is derived from an EMBL/GenBank/DDBJ whole genome shotgun (WGS) entry which is preliminary data.</text>
</comment>
<evidence type="ECO:0000256" key="1">
    <source>
        <dbReference type="SAM" id="MobiDB-lite"/>
    </source>
</evidence>
<feature type="compositionally biased region" description="Basic residues" evidence="1">
    <location>
        <begin position="747"/>
        <end position="758"/>
    </location>
</feature>
<evidence type="ECO:0000313" key="3">
    <source>
        <dbReference type="Proteomes" id="UP001347796"/>
    </source>
</evidence>
<feature type="region of interest" description="Disordered" evidence="1">
    <location>
        <begin position="55"/>
        <end position="75"/>
    </location>
</feature>
<dbReference type="PANTHER" id="PTHR35538:SF3">
    <property type="entry name" value="C-TYPE LECTIN DOMAIN-CONTAINING PROTEIN"/>
    <property type="match status" value="1"/>
</dbReference>
<dbReference type="InterPro" id="IPR011992">
    <property type="entry name" value="EF-hand-dom_pair"/>
</dbReference>
<dbReference type="Proteomes" id="UP001347796">
    <property type="component" value="Unassembled WGS sequence"/>
</dbReference>
<feature type="compositionally biased region" description="Basic residues" evidence="1">
    <location>
        <begin position="924"/>
        <end position="933"/>
    </location>
</feature>
<dbReference type="SUPFAM" id="SSF47473">
    <property type="entry name" value="EF-hand"/>
    <property type="match status" value="1"/>
</dbReference>
<evidence type="ECO:0000313" key="2">
    <source>
        <dbReference type="EMBL" id="KAK6175190.1"/>
    </source>
</evidence>
<organism evidence="2 3">
    <name type="scientific">Patella caerulea</name>
    <name type="common">Rayed Mediterranean limpet</name>
    <dbReference type="NCBI Taxonomy" id="87958"/>
    <lineage>
        <taxon>Eukaryota</taxon>
        <taxon>Metazoa</taxon>
        <taxon>Spiralia</taxon>
        <taxon>Lophotrochozoa</taxon>
        <taxon>Mollusca</taxon>
        <taxon>Gastropoda</taxon>
        <taxon>Patellogastropoda</taxon>
        <taxon>Patelloidea</taxon>
        <taxon>Patellidae</taxon>
        <taxon>Patella</taxon>
    </lineage>
</organism>
<feature type="region of interest" description="Disordered" evidence="1">
    <location>
        <begin position="1"/>
        <end position="28"/>
    </location>
</feature>
<feature type="compositionally biased region" description="Basic and acidic residues" evidence="1">
    <location>
        <begin position="874"/>
        <end position="893"/>
    </location>
</feature>
<feature type="region of interest" description="Disordered" evidence="1">
    <location>
        <begin position="514"/>
        <end position="1000"/>
    </location>
</feature>
<accession>A0AAN8JGN8</accession>
<feature type="compositionally biased region" description="Low complexity" evidence="1">
    <location>
        <begin position="11"/>
        <end position="28"/>
    </location>
</feature>
<feature type="compositionally biased region" description="Basic and acidic residues" evidence="1">
    <location>
        <begin position="806"/>
        <end position="842"/>
    </location>
</feature>
<feature type="compositionally biased region" description="Polar residues" evidence="1">
    <location>
        <begin position="784"/>
        <end position="793"/>
    </location>
</feature>
<feature type="compositionally biased region" description="Basic residues" evidence="1">
    <location>
        <begin position="675"/>
        <end position="685"/>
    </location>
</feature>
<proteinExistence type="predicted"/>